<dbReference type="RefSeq" id="WP_071805842.1">
    <property type="nucleotide sequence ID" value="NZ_MEIA01000144.1"/>
</dbReference>
<dbReference type="EMBL" id="MEIA01000144">
    <property type="protein sequence ID" value="OJF13569.1"/>
    <property type="molecule type" value="Genomic_DNA"/>
</dbReference>
<proteinExistence type="predicted"/>
<evidence type="ECO:0000313" key="2">
    <source>
        <dbReference type="EMBL" id="OJF13569.1"/>
    </source>
</evidence>
<feature type="region of interest" description="Disordered" evidence="1">
    <location>
        <begin position="22"/>
        <end position="54"/>
    </location>
</feature>
<organism evidence="2 3">
    <name type="scientific">Couchioplanes caeruleus subsp. caeruleus</name>
    <dbReference type="NCBI Taxonomy" id="56427"/>
    <lineage>
        <taxon>Bacteria</taxon>
        <taxon>Bacillati</taxon>
        <taxon>Actinomycetota</taxon>
        <taxon>Actinomycetes</taxon>
        <taxon>Micromonosporales</taxon>
        <taxon>Micromonosporaceae</taxon>
        <taxon>Couchioplanes</taxon>
    </lineage>
</organism>
<evidence type="ECO:0000256" key="1">
    <source>
        <dbReference type="SAM" id="MobiDB-lite"/>
    </source>
</evidence>
<name>A0A1K0FL86_9ACTN</name>
<accession>A0A1K0FL86</accession>
<keyword evidence="3" id="KW-1185">Reference proteome</keyword>
<gene>
    <name evidence="2" type="ORF">BG844_14425</name>
</gene>
<dbReference type="AlphaFoldDB" id="A0A1K0FL86"/>
<reference evidence="2 3" key="1">
    <citation type="submission" date="2016-09" db="EMBL/GenBank/DDBJ databases">
        <title>Couchioplanes caeruleus draft genome sequence.</title>
        <authorList>
            <person name="Sheehan J."/>
            <person name="Caffrey P."/>
        </authorList>
    </citation>
    <scope>NUCLEOTIDE SEQUENCE [LARGE SCALE GENOMIC DNA]</scope>
    <source>
        <strain evidence="2 3">DSM 43634</strain>
    </source>
</reference>
<protein>
    <submittedName>
        <fullName evidence="2">Uncharacterized protein</fullName>
    </submittedName>
</protein>
<sequence>MTVRTIQGGEGAAQLAQAKLKAARAGEDTSPQAALAEHGEHAGEGDPNLQISAYKPGFRPADRKLAVRSGKEAFCLANTDAIDYTIPNHGLD</sequence>
<dbReference type="Proteomes" id="UP000182486">
    <property type="component" value="Unassembled WGS sequence"/>
</dbReference>
<comment type="caution">
    <text evidence="2">The sequence shown here is derived from an EMBL/GenBank/DDBJ whole genome shotgun (WGS) entry which is preliminary data.</text>
</comment>
<evidence type="ECO:0000313" key="3">
    <source>
        <dbReference type="Proteomes" id="UP000182486"/>
    </source>
</evidence>